<dbReference type="EMBL" id="BBNU01000010">
    <property type="protein sequence ID" value="GAL80267.1"/>
    <property type="molecule type" value="Genomic_DNA"/>
</dbReference>
<proteinExistence type="predicted"/>
<dbReference type="Proteomes" id="UP000029643">
    <property type="component" value="Unassembled WGS sequence"/>
</dbReference>
<organism evidence="1 2">
    <name type="scientific">Algibacter lectus</name>
    <dbReference type="NCBI Taxonomy" id="221126"/>
    <lineage>
        <taxon>Bacteria</taxon>
        <taxon>Pseudomonadati</taxon>
        <taxon>Bacteroidota</taxon>
        <taxon>Flavobacteriia</taxon>
        <taxon>Flavobacteriales</taxon>
        <taxon>Flavobacteriaceae</taxon>
        <taxon>Algibacter</taxon>
    </lineage>
</organism>
<comment type="caution">
    <text evidence="1">The sequence shown here is derived from an EMBL/GenBank/DDBJ whole genome shotgun (WGS) entry which is preliminary data.</text>
</comment>
<accession>A0A090X5X0</accession>
<sequence length="108" mass="12520">MEKKVSKTIADNKSGITIKDISKTADEIKLQVLYKNKPLAKNELKVFVADLWTKTLETDDDGFVTFKCPWETKYIVETTYSEKVPGVYKDEKYEFIWHCATYAILKSN</sequence>
<reference evidence="1 2" key="1">
    <citation type="journal article" date="2014" name="Genome Announc.">
        <title>Draft Genome Sequences of Marine Flavobacterium Algibacter lectus Strains SS8 and NR4.</title>
        <authorList>
            <person name="Takatani N."/>
            <person name="Nakanishi M."/>
            <person name="Meirelles P."/>
            <person name="Mino S."/>
            <person name="Suda W."/>
            <person name="Oshima K."/>
            <person name="Hattori M."/>
            <person name="Ohkuma M."/>
            <person name="Hosokawa M."/>
            <person name="Miyashita K."/>
            <person name="Thompson F.L."/>
            <person name="Niwa A."/>
            <person name="Sawabe T."/>
            <person name="Sawabe T."/>
        </authorList>
    </citation>
    <scope>NUCLEOTIDE SEQUENCE [LARGE SCALE GENOMIC DNA]</scope>
    <source>
        <strain evidence="2">JCM19274</strain>
    </source>
</reference>
<protein>
    <submittedName>
        <fullName evidence="1">Uncharacterized protein</fullName>
    </submittedName>
</protein>
<dbReference type="AlphaFoldDB" id="A0A090X5X0"/>
<evidence type="ECO:0000313" key="1">
    <source>
        <dbReference type="EMBL" id="GAL80267.1"/>
    </source>
</evidence>
<gene>
    <name evidence="1" type="ORF">JCM19274_557</name>
</gene>
<dbReference type="RefSeq" id="WP_369450341.1">
    <property type="nucleotide sequence ID" value="NZ_BBNU01000010.1"/>
</dbReference>
<name>A0A090X5X0_9FLAO</name>
<evidence type="ECO:0000313" key="2">
    <source>
        <dbReference type="Proteomes" id="UP000029643"/>
    </source>
</evidence>